<accession>A0A1E4T222</accession>
<dbReference type="GO" id="GO:0005840">
    <property type="term" value="C:ribosome"/>
    <property type="evidence" value="ECO:0007669"/>
    <property type="project" value="UniProtKB-KW"/>
</dbReference>
<dbReference type="SMART" id="SM01387">
    <property type="entry name" value="Ribosomal_S15"/>
    <property type="match status" value="1"/>
</dbReference>
<evidence type="ECO:0000256" key="1">
    <source>
        <dbReference type="ARBA" id="ARBA00008434"/>
    </source>
</evidence>
<sequence>KANQFHTSIISQGPAKLTKKGLARQRREKNIALQHTRKLEKEKVDPVLGRPNNPFLNRIKLETQEPGVLTRGFQIHEVEKLLHGAKEAKILKSESLLGYDEEAVKRIAIEEEEKKNIILRILNIKNSSVYDERKQMIKLAASEFARFEGDTGSSEVQAAVMTVKLHTLMTHIKQNPQDVHQIRKARMLTQQRQRILRYLKLDNPERYFWSIEKLGLTDECVHMEFNFDKRYMDDFQIWPGRQMVKLTKLEREDKQKQRR</sequence>
<dbReference type="InterPro" id="IPR009068">
    <property type="entry name" value="uS15_NS1_RNA-bd_sf"/>
</dbReference>
<dbReference type="InterPro" id="IPR005290">
    <property type="entry name" value="Ribosomal_uS15_bac-type"/>
</dbReference>
<dbReference type="GO" id="GO:0003735">
    <property type="term" value="F:structural constituent of ribosome"/>
    <property type="evidence" value="ECO:0007669"/>
    <property type="project" value="InterPro"/>
</dbReference>
<dbReference type="SUPFAM" id="SSF47060">
    <property type="entry name" value="S15/NS1 RNA-binding domain"/>
    <property type="match status" value="1"/>
</dbReference>
<evidence type="ECO:0000313" key="6">
    <source>
        <dbReference type="Proteomes" id="UP000094801"/>
    </source>
</evidence>
<feature type="non-terminal residue" evidence="5">
    <location>
        <position position="1"/>
    </location>
</feature>
<dbReference type="Pfam" id="PF00312">
    <property type="entry name" value="Ribosomal_S15"/>
    <property type="match status" value="1"/>
</dbReference>
<proteinExistence type="inferred from homology"/>
<evidence type="ECO:0000256" key="3">
    <source>
        <dbReference type="ARBA" id="ARBA00023274"/>
    </source>
</evidence>
<keyword evidence="2 4" id="KW-0689">Ribosomal protein</keyword>
<dbReference type="GO" id="GO:0006412">
    <property type="term" value="P:translation"/>
    <property type="evidence" value="ECO:0007669"/>
    <property type="project" value="InterPro"/>
</dbReference>
<evidence type="ECO:0000256" key="2">
    <source>
        <dbReference type="ARBA" id="ARBA00022980"/>
    </source>
</evidence>
<name>A0A1E4T222_9ASCO</name>
<feature type="non-terminal residue" evidence="5">
    <location>
        <position position="259"/>
    </location>
</feature>
<evidence type="ECO:0000313" key="5">
    <source>
        <dbReference type="EMBL" id="ODV85772.1"/>
    </source>
</evidence>
<keyword evidence="3 4" id="KW-0687">Ribonucleoprotein</keyword>
<dbReference type="OrthoDB" id="441444at2759"/>
<dbReference type="Proteomes" id="UP000094801">
    <property type="component" value="Unassembled WGS sequence"/>
</dbReference>
<dbReference type="EMBL" id="KV453851">
    <property type="protein sequence ID" value="ODV85772.1"/>
    <property type="molecule type" value="Genomic_DNA"/>
</dbReference>
<evidence type="ECO:0008006" key="7">
    <source>
        <dbReference type="Google" id="ProtNLM"/>
    </source>
</evidence>
<organism evidence="5 6">
    <name type="scientific">[Candida] arabinofermentans NRRL YB-2248</name>
    <dbReference type="NCBI Taxonomy" id="983967"/>
    <lineage>
        <taxon>Eukaryota</taxon>
        <taxon>Fungi</taxon>
        <taxon>Dikarya</taxon>
        <taxon>Ascomycota</taxon>
        <taxon>Saccharomycotina</taxon>
        <taxon>Pichiomycetes</taxon>
        <taxon>Pichiales</taxon>
        <taxon>Pichiaceae</taxon>
        <taxon>Ogataea</taxon>
        <taxon>Ogataea/Candida clade</taxon>
    </lineage>
</organism>
<dbReference type="STRING" id="983967.A0A1E4T222"/>
<dbReference type="PANTHER" id="PTHR23321:SF26">
    <property type="entry name" value="SMALL RIBOSOMAL SUBUNIT PROTEIN US15M"/>
    <property type="match status" value="1"/>
</dbReference>
<comment type="similarity">
    <text evidence="1 4">Belongs to the universal ribosomal protein uS15 family.</text>
</comment>
<gene>
    <name evidence="5" type="ORF">CANARDRAFT_186957</name>
</gene>
<dbReference type="AlphaFoldDB" id="A0A1E4T222"/>
<dbReference type="GO" id="GO:1990904">
    <property type="term" value="C:ribonucleoprotein complex"/>
    <property type="evidence" value="ECO:0007669"/>
    <property type="project" value="UniProtKB-KW"/>
</dbReference>
<dbReference type="InterPro" id="IPR000589">
    <property type="entry name" value="Ribosomal_uS15"/>
</dbReference>
<keyword evidence="6" id="KW-1185">Reference proteome</keyword>
<protein>
    <recommendedName>
        <fullName evidence="7">Ribosomal protein S15</fullName>
    </recommendedName>
</protein>
<dbReference type="PANTHER" id="PTHR23321">
    <property type="entry name" value="RIBOSOMAL PROTEIN S15, BACTERIAL AND ORGANELLAR"/>
    <property type="match status" value="1"/>
</dbReference>
<dbReference type="Gene3D" id="1.10.287.10">
    <property type="entry name" value="S15/NS1, RNA-binding"/>
    <property type="match status" value="1"/>
</dbReference>
<dbReference type="HAMAP" id="MF_01343_B">
    <property type="entry name" value="Ribosomal_uS15_B"/>
    <property type="match status" value="1"/>
</dbReference>
<dbReference type="CDD" id="cd00353">
    <property type="entry name" value="Ribosomal_S15p_S13e"/>
    <property type="match status" value="1"/>
</dbReference>
<reference evidence="6" key="1">
    <citation type="submission" date="2016-04" db="EMBL/GenBank/DDBJ databases">
        <title>Comparative genomics of biotechnologically important yeasts.</title>
        <authorList>
            <consortium name="DOE Joint Genome Institute"/>
            <person name="Riley R."/>
            <person name="Haridas S."/>
            <person name="Wolfe K.H."/>
            <person name="Lopes M.R."/>
            <person name="Hittinger C.T."/>
            <person name="Goker M."/>
            <person name="Salamov A."/>
            <person name="Wisecaver J."/>
            <person name="Long T.M."/>
            <person name="Aerts A.L."/>
            <person name="Barry K."/>
            <person name="Choi C."/>
            <person name="Clum A."/>
            <person name="Coughlan A.Y."/>
            <person name="Deshpande S."/>
            <person name="Douglass A.P."/>
            <person name="Hanson S.J."/>
            <person name="Klenk H.-P."/>
            <person name="Labutti K."/>
            <person name="Lapidus A."/>
            <person name="Lindquist E."/>
            <person name="Lipzen A."/>
            <person name="Meier-Kolthoff J.P."/>
            <person name="Ohm R.A."/>
            <person name="Otillar R.P."/>
            <person name="Pangilinan J."/>
            <person name="Peng Y."/>
            <person name="Rokas A."/>
            <person name="Rosa C.A."/>
            <person name="Scheuner C."/>
            <person name="Sibirny A.A."/>
            <person name="Slot J.C."/>
            <person name="Stielow J.B."/>
            <person name="Sun H."/>
            <person name="Kurtzman C.P."/>
            <person name="Blackwell M."/>
            <person name="Grigoriev I.V."/>
            <person name="Jeffries T.W."/>
        </authorList>
    </citation>
    <scope>NUCLEOTIDE SEQUENCE [LARGE SCALE GENOMIC DNA]</scope>
    <source>
        <strain evidence="6">NRRL YB-2248</strain>
    </source>
</reference>
<evidence type="ECO:0000256" key="4">
    <source>
        <dbReference type="RuleBase" id="RU003919"/>
    </source>
</evidence>
<dbReference type="GO" id="GO:0005737">
    <property type="term" value="C:cytoplasm"/>
    <property type="evidence" value="ECO:0007669"/>
    <property type="project" value="UniProtKB-ARBA"/>
</dbReference>